<gene>
    <name evidence="4" type="ORF">DEAC_c37400</name>
</gene>
<evidence type="ECO:0000313" key="5">
    <source>
        <dbReference type="Proteomes" id="UP000036356"/>
    </source>
</evidence>
<dbReference type="Pfam" id="PF18915">
    <property type="entry name" value="DUF5667"/>
    <property type="match status" value="1"/>
</dbReference>
<feature type="chain" id="PRO_5038332041" description="DUF5667 domain-containing protein" evidence="2">
    <location>
        <begin position="27"/>
        <end position="368"/>
    </location>
</feature>
<feature type="region of interest" description="Disordered" evidence="1">
    <location>
        <begin position="46"/>
        <end position="70"/>
    </location>
</feature>
<protein>
    <recommendedName>
        <fullName evidence="3">DUF5667 domain-containing protein</fullName>
    </recommendedName>
</protein>
<sequence length="368" mass="38360">MNKIQHMKRKIAIAATFTLLTLPVGSALTLADTVSSAASATNATTAAAANSDSNTNTNTNTAVPPLDPTVPVTVSPATVVDGNGNTVTAENWFTDLLGKIQLMLTSDPVNKASINEHHALANLAEAKKLMQQGNSQAAEASLSQYSDKMSQAENFISQAKDPNSETAKALTIALANVNSNNIEVLSSLLDKLPPQAAQRLALNIVKTMEKAVTKLPAEETDSTAGTTSSTSSSTNSSTTVPSGTSASTSGSVTDSGSVTANSSPTNTQPVTNNTKQLEKDAKVALENFKKSLKQNVKLNLDDQDQDEDNSGTQQVTPARHTPMTQGVMMSGPEAGSNSVHPSVKGSPNSEHGNGPKSKSHGREDHQRD</sequence>
<dbReference type="Proteomes" id="UP000036356">
    <property type="component" value="Unassembled WGS sequence"/>
</dbReference>
<name>A0A0J1FLB2_9FIRM</name>
<evidence type="ECO:0000256" key="2">
    <source>
        <dbReference type="SAM" id="SignalP"/>
    </source>
</evidence>
<dbReference type="STRING" id="476652.DEAC_c37400"/>
<feature type="compositionally biased region" description="Low complexity" evidence="1">
    <location>
        <begin position="222"/>
        <end position="259"/>
    </location>
</feature>
<feature type="domain" description="DUF5667" evidence="3">
    <location>
        <begin position="95"/>
        <end position="195"/>
    </location>
</feature>
<reference evidence="4 5" key="1">
    <citation type="submission" date="2015-06" db="EMBL/GenBank/DDBJ databases">
        <title>Draft genome of the moderately acidophilic sulfate reducer Candidatus Desulfosporosinus acididurans strain M1.</title>
        <authorList>
            <person name="Poehlein A."/>
            <person name="Petzsch P."/>
            <person name="Johnson B.D."/>
            <person name="Schloemann M."/>
            <person name="Daniel R."/>
            <person name="Muehling M."/>
        </authorList>
    </citation>
    <scope>NUCLEOTIDE SEQUENCE [LARGE SCALE GENOMIC DNA]</scope>
    <source>
        <strain evidence="4 5">M1</strain>
    </source>
</reference>
<dbReference type="EMBL" id="LDZY01000015">
    <property type="protein sequence ID" value="KLU64309.1"/>
    <property type="molecule type" value="Genomic_DNA"/>
</dbReference>
<dbReference type="InterPro" id="IPR043725">
    <property type="entry name" value="DUF5667"/>
</dbReference>
<feature type="compositionally biased region" description="Polar residues" evidence="1">
    <location>
        <begin position="260"/>
        <end position="275"/>
    </location>
</feature>
<evidence type="ECO:0000256" key="1">
    <source>
        <dbReference type="SAM" id="MobiDB-lite"/>
    </source>
</evidence>
<feature type="region of interest" description="Disordered" evidence="1">
    <location>
        <begin position="299"/>
        <end position="368"/>
    </location>
</feature>
<comment type="caution">
    <text evidence="4">The sequence shown here is derived from an EMBL/GenBank/DDBJ whole genome shotgun (WGS) entry which is preliminary data.</text>
</comment>
<evidence type="ECO:0000313" key="4">
    <source>
        <dbReference type="EMBL" id="KLU64309.1"/>
    </source>
</evidence>
<feature type="signal peptide" evidence="2">
    <location>
        <begin position="1"/>
        <end position="26"/>
    </location>
</feature>
<evidence type="ECO:0000259" key="3">
    <source>
        <dbReference type="Pfam" id="PF18915"/>
    </source>
</evidence>
<keyword evidence="5" id="KW-1185">Reference proteome</keyword>
<dbReference type="PATRIC" id="fig|476652.3.peg.3956"/>
<feature type="compositionally biased region" description="Polar residues" evidence="1">
    <location>
        <begin position="335"/>
        <end position="351"/>
    </location>
</feature>
<keyword evidence="2" id="KW-0732">Signal</keyword>
<organism evidence="4 5">
    <name type="scientific">Desulfosporosinus acididurans</name>
    <dbReference type="NCBI Taxonomy" id="476652"/>
    <lineage>
        <taxon>Bacteria</taxon>
        <taxon>Bacillati</taxon>
        <taxon>Bacillota</taxon>
        <taxon>Clostridia</taxon>
        <taxon>Eubacteriales</taxon>
        <taxon>Desulfitobacteriaceae</taxon>
        <taxon>Desulfosporosinus</taxon>
    </lineage>
</organism>
<proteinExistence type="predicted"/>
<accession>A0A0J1FLB2</accession>
<dbReference type="AlphaFoldDB" id="A0A0J1FLB2"/>
<feature type="region of interest" description="Disordered" evidence="1">
    <location>
        <begin position="215"/>
        <end position="275"/>
    </location>
</feature>